<dbReference type="SUPFAM" id="SSF52266">
    <property type="entry name" value="SGNH hydrolase"/>
    <property type="match status" value="1"/>
</dbReference>
<comment type="caution">
    <text evidence="4">The sequence shown here is derived from an EMBL/GenBank/DDBJ whole genome shotgun (WGS) entry which is preliminary data.</text>
</comment>
<organism evidence="4 5">
    <name type="scientific">Rivibacter subsaxonicus</name>
    <dbReference type="NCBI Taxonomy" id="457575"/>
    <lineage>
        <taxon>Bacteria</taxon>
        <taxon>Pseudomonadati</taxon>
        <taxon>Pseudomonadota</taxon>
        <taxon>Betaproteobacteria</taxon>
        <taxon>Burkholderiales</taxon>
        <taxon>Rivibacter</taxon>
    </lineage>
</organism>
<dbReference type="GO" id="GO:0016788">
    <property type="term" value="F:hydrolase activity, acting on ester bonds"/>
    <property type="evidence" value="ECO:0007669"/>
    <property type="project" value="UniProtKB-ARBA"/>
</dbReference>
<evidence type="ECO:0000259" key="3">
    <source>
        <dbReference type="Pfam" id="PF13472"/>
    </source>
</evidence>
<dbReference type="CDD" id="cd01821">
    <property type="entry name" value="Rhamnogalacturan_acetylesterase_like"/>
    <property type="match status" value="1"/>
</dbReference>
<proteinExistence type="inferred from homology"/>
<evidence type="ECO:0000313" key="4">
    <source>
        <dbReference type="EMBL" id="RZT98106.1"/>
    </source>
</evidence>
<sequence length="234" mass="26108">MPLATVHPALHLAGDSTMADKRTPPAFPERGWGQLYRGLLREPERLVNHAANGRSTKRFIDEGRWAHLLGQLAADDFVLIQFGHNDQKADDPQRYAPAATAFKDNLRRFVRETRERGAIPLLATPVMRRSFDAEGRLLPTLGDYPEATREVAREQGVVLLDLHARTRDWLQALGPEASKAMFMCFAPGAHPELPQGRQDNTHFVEAGALAVARLAAVQMREQRLPLADWLLPSA</sequence>
<feature type="domain" description="SGNH hydrolase-type esterase" evidence="3">
    <location>
        <begin position="14"/>
        <end position="168"/>
    </location>
</feature>
<dbReference type="PANTHER" id="PTHR43695">
    <property type="entry name" value="PUTATIVE (AFU_ORTHOLOGUE AFUA_2G17250)-RELATED"/>
    <property type="match status" value="1"/>
</dbReference>
<dbReference type="InterPro" id="IPR036514">
    <property type="entry name" value="SGNH_hydro_sf"/>
</dbReference>
<evidence type="ECO:0000256" key="1">
    <source>
        <dbReference type="ARBA" id="ARBA00008668"/>
    </source>
</evidence>
<reference evidence="4 5" key="1">
    <citation type="submission" date="2019-02" db="EMBL/GenBank/DDBJ databases">
        <title>Genomic Encyclopedia of Type Strains, Phase IV (KMG-IV): sequencing the most valuable type-strain genomes for metagenomic binning, comparative biology and taxonomic classification.</title>
        <authorList>
            <person name="Goeker M."/>
        </authorList>
    </citation>
    <scope>NUCLEOTIDE SEQUENCE [LARGE SCALE GENOMIC DNA]</scope>
    <source>
        <strain evidence="4 5">DSM 19570</strain>
    </source>
</reference>
<dbReference type="InterPro" id="IPR037459">
    <property type="entry name" value="RhgT-like"/>
</dbReference>
<evidence type="ECO:0000256" key="2">
    <source>
        <dbReference type="ARBA" id="ARBA00022801"/>
    </source>
</evidence>
<evidence type="ECO:0000313" key="5">
    <source>
        <dbReference type="Proteomes" id="UP000293671"/>
    </source>
</evidence>
<protein>
    <submittedName>
        <fullName evidence="4">Lysophospholipase L1-like esterase</fullName>
    </submittedName>
</protein>
<dbReference type="InterPro" id="IPR013830">
    <property type="entry name" value="SGNH_hydro"/>
</dbReference>
<dbReference type="PANTHER" id="PTHR43695:SF1">
    <property type="entry name" value="RHAMNOGALACTURONAN ACETYLESTERASE"/>
    <property type="match status" value="1"/>
</dbReference>
<dbReference type="EMBL" id="SHKP01000006">
    <property type="protein sequence ID" value="RZT98106.1"/>
    <property type="molecule type" value="Genomic_DNA"/>
</dbReference>
<dbReference type="Proteomes" id="UP000293671">
    <property type="component" value="Unassembled WGS sequence"/>
</dbReference>
<name>A0A4Q7VNX8_9BURK</name>
<accession>A0A4Q7VNX8</accession>
<keyword evidence="2" id="KW-0378">Hydrolase</keyword>
<comment type="similarity">
    <text evidence="1">Belongs to the 'GDSL' lipolytic enzyme family.</text>
</comment>
<dbReference type="AlphaFoldDB" id="A0A4Q7VNX8"/>
<gene>
    <name evidence="4" type="ORF">EV670_2512</name>
</gene>
<dbReference type="Gene3D" id="3.40.50.1110">
    <property type="entry name" value="SGNH hydrolase"/>
    <property type="match status" value="1"/>
</dbReference>
<keyword evidence="5" id="KW-1185">Reference proteome</keyword>
<dbReference type="Pfam" id="PF13472">
    <property type="entry name" value="Lipase_GDSL_2"/>
    <property type="match status" value="1"/>
</dbReference>